<dbReference type="GO" id="GO:0016853">
    <property type="term" value="F:isomerase activity"/>
    <property type="evidence" value="ECO:0007669"/>
    <property type="project" value="UniProtKB-KW"/>
</dbReference>
<name>A0A227JI62_VIBPH</name>
<dbReference type="Pfam" id="PF07356">
    <property type="entry name" value="DUF1481"/>
    <property type="match status" value="1"/>
</dbReference>
<gene>
    <name evidence="1" type="ORF">CA163_00830</name>
</gene>
<sequence>MHRGILPRCNFMKKHLLTSLLLSSLSLIGCSSVETPNLEQFTHFSGGKTVGDTSSLYWMTERLTRVSTAADYVTMGDHGWYKSDYRWDEGELRELIRKGEQIDAKQRLVPFQIHIRFNKDGEAIYQQYRVNRKVLPLQREQLDRYKAEANDVVVAIKEQSRNGQNLVQGYWNGQAFETCKGKEFSTLEFNQTLPKFVVDRLSSVDSYIAFVGKESRNEVVVDSLLMLNDDDFDCVSRPKFISE</sequence>
<dbReference type="EMBL" id="NIXT01000016">
    <property type="protein sequence ID" value="OXE34730.1"/>
    <property type="molecule type" value="Genomic_DNA"/>
</dbReference>
<dbReference type="PROSITE" id="PS51257">
    <property type="entry name" value="PROKAR_LIPOPROTEIN"/>
    <property type="match status" value="1"/>
</dbReference>
<accession>A0A227JI62</accession>
<dbReference type="Proteomes" id="UP000214596">
    <property type="component" value="Unassembled WGS sequence"/>
</dbReference>
<proteinExistence type="predicted"/>
<dbReference type="PIRSF" id="PIRSF028160">
    <property type="entry name" value="UCP028160"/>
    <property type="match status" value="1"/>
</dbReference>
<dbReference type="OMA" id="GETFETC"/>
<dbReference type="AlphaFoldDB" id="A0A227JI62"/>
<organism evidence="1 2">
    <name type="scientific">Vibrio parahaemolyticus</name>
    <dbReference type="NCBI Taxonomy" id="670"/>
    <lineage>
        <taxon>Bacteria</taxon>
        <taxon>Pseudomonadati</taxon>
        <taxon>Pseudomonadota</taxon>
        <taxon>Gammaproteobacteria</taxon>
        <taxon>Vibrionales</taxon>
        <taxon>Vibrionaceae</taxon>
        <taxon>Vibrio</taxon>
    </lineage>
</organism>
<reference evidence="1 2" key="1">
    <citation type="journal article" date="2017" name="Appl. Environ. Microbiol.">
        <title>Parallel evolution of two clades of a major Atlantic endemic Vibrio parahaemolyticus pathogen lineage by independent acquisition of related pathogenicity islands.</title>
        <authorList>
            <person name="Xu F."/>
            <person name="Gonzalez-Escalona N."/>
            <person name="Drees K.P."/>
            <person name="Sebra R.P."/>
            <person name="Cooper V.S."/>
            <person name="Jones S.H."/>
            <person name="Whistler C.A."/>
        </authorList>
    </citation>
    <scope>NUCLEOTIDE SEQUENCE [LARGE SCALE GENOMIC DNA]</scope>
    <source>
        <strain evidence="1 2">MAVP-3</strain>
    </source>
</reference>
<comment type="caution">
    <text evidence="1">The sequence shown here is derived from an EMBL/GenBank/DDBJ whole genome shotgun (WGS) entry which is preliminary data.</text>
</comment>
<dbReference type="InterPro" id="IPR010858">
    <property type="entry name" value="DUF1481"/>
</dbReference>
<dbReference type="InterPro" id="IPR016872">
    <property type="entry name" value="UCP028160"/>
</dbReference>
<keyword evidence="1" id="KW-0413">Isomerase</keyword>
<dbReference type="OrthoDB" id="5915262at2"/>
<evidence type="ECO:0000313" key="1">
    <source>
        <dbReference type="EMBL" id="OXE34730.1"/>
    </source>
</evidence>
<evidence type="ECO:0000313" key="2">
    <source>
        <dbReference type="Proteomes" id="UP000214596"/>
    </source>
</evidence>
<protein>
    <submittedName>
        <fullName evidence="1">Peptidylprolyl isomerase</fullName>
    </submittedName>
</protein>